<evidence type="ECO:0000313" key="12">
    <source>
        <dbReference type="EMBL" id="MBW18029.1"/>
    </source>
</evidence>
<keyword evidence="12" id="KW-0132">Cell division</keyword>
<sequence>MSWVINEGASTSASLSEYELLRQENMNKLQDEVGDLFNNTQQCAQKLNQKMRFRSGRKPAHRPSRRVKIFSKLEKSSNMKEIQGEDIRRSSRDKRKQIYYDSKNDNNYGKNKKHRKKYNYQIKFSLSKSKGSRQKSSRKVSRLDVSQVTKEMLDNIIYRSAGKKYDSKEGTTCHQCRQKTMDQKSYCRHENCKGMRGMFCGFCLGRRYGEDVAEALLNPLWACPPCRGRCNCSICRRDQGKDPTGQLAQVAKAKGYKSVCDLLRIIEEDVDSTNKNPIDSTNKNFVDSTNKNPVDSTNKNLEDSTNKNPIDVCEPKNNNPVENNNKILDEDLVTFARNQLKINRLNVMAVKIKFEQFMSKEKDNCLIKDEEQCNSKNYTVTPCETSEMIIDKLYKQFMLSALLEEEN</sequence>
<comment type="subcellular location">
    <subcellularLocation>
        <location evidence="2">Cytoplasm</location>
    </subcellularLocation>
    <subcellularLocation>
        <location evidence="1">Nucleus</location>
    </subcellularLocation>
</comment>
<feature type="domain" description="Zinc-finger" evidence="11">
    <location>
        <begin position="165"/>
        <end position="263"/>
    </location>
</feature>
<reference evidence="12" key="1">
    <citation type="submission" date="2017-10" db="EMBL/GenBank/DDBJ databases">
        <title>Transcriptome Assembly of Sugarcane Aphid Adults.</title>
        <authorList>
            <person name="Scully E.D."/>
            <person name="Palmer N.A."/>
            <person name="Geib S.M."/>
            <person name="Sarath G."/>
            <person name="Sattler S.E."/>
        </authorList>
    </citation>
    <scope>NUCLEOTIDE SEQUENCE</scope>
    <source>
        <tissue evidence="12">Whole body</tissue>
    </source>
</reference>
<organism evidence="12">
    <name type="scientific">Melanaphis sacchari</name>
    <dbReference type="NCBI Taxonomy" id="742174"/>
    <lineage>
        <taxon>Eukaryota</taxon>
        <taxon>Metazoa</taxon>
        <taxon>Ecdysozoa</taxon>
        <taxon>Arthropoda</taxon>
        <taxon>Hexapoda</taxon>
        <taxon>Insecta</taxon>
        <taxon>Pterygota</taxon>
        <taxon>Neoptera</taxon>
        <taxon>Paraneoptera</taxon>
        <taxon>Hemiptera</taxon>
        <taxon>Sternorrhyncha</taxon>
        <taxon>Aphidomorpha</taxon>
        <taxon>Aphidoidea</taxon>
        <taxon>Aphididae</taxon>
        <taxon>Aphidini</taxon>
        <taxon>Melanaphis</taxon>
    </lineage>
</organism>
<gene>
    <name evidence="12" type="primary">Cdca7l_5</name>
</gene>
<feature type="compositionally biased region" description="Basic and acidic residues" evidence="10">
    <location>
        <begin position="75"/>
        <end position="104"/>
    </location>
</feature>
<protein>
    <submittedName>
        <fullName evidence="12">Cell division cycle-associated 7-like protein</fullName>
    </submittedName>
</protein>
<dbReference type="InterPro" id="IPR040221">
    <property type="entry name" value="CDCA7/CDA7L"/>
</dbReference>
<accession>A0A2H8TVT8</accession>
<dbReference type="PANTHER" id="PTHR31169">
    <property type="entry name" value="OS05G0300700 PROTEIN"/>
    <property type="match status" value="1"/>
</dbReference>
<dbReference type="GO" id="GO:0006355">
    <property type="term" value="P:regulation of DNA-templated transcription"/>
    <property type="evidence" value="ECO:0007669"/>
    <property type="project" value="InterPro"/>
</dbReference>
<keyword evidence="12" id="KW-0131">Cell cycle</keyword>
<name>A0A2H8TVT8_9HEMI</name>
<keyword evidence="9" id="KW-0539">Nucleus</keyword>
<evidence type="ECO:0000256" key="3">
    <source>
        <dbReference type="ARBA" id="ARBA00022490"/>
    </source>
</evidence>
<dbReference type="PANTHER" id="PTHR31169:SF8">
    <property type="entry name" value="ZINC-FINGER DOMAIN OF MONOAMINE-OXIDASE A REPRESSOR R1 PROTEIN"/>
    <property type="match status" value="1"/>
</dbReference>
<feature type="region of interest" description="Disordered" evidence="10">
    <location>
        <begin position="273"/>
        <end position="310"/>
    </location>
</feature>
<dbReference type="GO" id="GO:0005634">
    <property type="term" value="C:nucleus"/>
    <property type="evidence" value="ECO:0007669"/>
    <property type="project" value="UniProtKB-SubCell"/>
</dbReference>
<dbReference type="Pfam" id="PF10497">
    <property type="entry name" value="zf-4CXXC_R1"/>
    <property type="match status" value="1"/>
</dbReference>
<evidence type="ECO:0000256" key="2">
    <source>
        <dbReference type="ARBA" id="ARBA00004496"/>
    </source>
</evidence>
<feature type="compositionally biased region" description="Polar residues" evidence="10">
    <location>
        <begin position="273"/>
        <end position="299"/>
    </location>
</feature>
<dbReference type="AlphaFoldDB" id="A0A2H8TVT8"/>
<keyword evidence="4" id="KW-1017">Isopeptide bond</keyword>
<dbReference type="InterPro" id="IPR018866">
    <property type="entry name" value="Znf-4CXXC_R1"/>
</dbReference>
<keyword evidence="8" id="KW-0804">Transcription</keyword>
<evidence type="ECO:0000256" key="4">
    <source>
        <dbReference type="ARBA" id="ARBA00022499"/>
    </source>
</evidence>
<evidence type="ECO:0000256" key="6">
    <source>
        <dbReference type="ARBA" id="ARBA00022843"/>
    </source>
</evidence>
<dbReference type="EMBL" id="GFXV01006224">
    <property type="protein sequence ID" value="MBW18029.1"/>
    <property type="molecule type" value="Transcribed_RNA"/>
</dbReference>
<keyword evidence="3" id="KW-0963">Cytoplasm</keyword>
<proteinExistence type="predicted"/>
<evidence type="ECO:0000256" key="5">
    <source>
        <dbReference type="ARBA" id="ARBA00022553"/>
    </source>
</evidence>
<keyword evidence="7" id="KW-0805">Transcription regulation</keyword>
<evidence type="ECO:0000256" key="9">
    <source>
        <dbReference type="ARBA" id="ARBA00023242"/>
    </source>
</evidence>
<feature type="region of interest" description="Disordered" evidence="10">
    <location>
        <begin position="75"/>
        <end position="114"/>
    </location>
</feature>
<evidence type="ECO:0000256" key="8">
    <source>
        <dbReference type="ARBA" id="ARBA00023163"/>
    </source>
</evidence>
<dbReference type="OrthoDB" id="298344at2759"/>
<keyword evidence="6" id="KW-0832">Ubl conjugation</keyword>
<evidence type="ECO:0000256" key="7">
    <source>
        <dbReference type="ARBA" id="ARBA00023015"/>
    </source>
</evidence>
<keyword evidence="5" id="KW-0597">Phosphoprotein</keyword>
<evidence type="ECO:0000259" key="11">
    <source>
        <dbReference type="Pfam" id="PF10497"/>
    </source>
</evidence>
<dbReference type="GO" id="GO:0051301">
    <property type="term" value="P:cell division"/>
    <property type="evidence" value="ECO:0007669"/>
    <property type="project" value="UniProtKB-KW"/>
</dbReference>
<evidence type="ECO:0000256" key="1">
    <source>
        <dbReference type="ARBA" id="ARBA00004123"/>
    </source>
</evidence>
<dbReference type="GO" id="GO:0005737">
    <property type="term" value="C:cytoplasm"/>
    <property type="evidence" value="ECO:0007669"/>
    <property type="project" value="UniProtKB-SubCell"/>
</dbReference>
<evidence type="ECO:0000256" key="10">
    <source>
        <dbReference type="SAM" id="MobiDB-lite"/>
    </source>
</evidence>